<feature type="region of interest" description="Disordered" evidence="1">
    <location>
        <begin position="122"/>
        <end position="156"/>
    </location>
</feature>
<keyword evidence="2" id="KW-1133">Transmembrane helix</keyword>
<name>A0A978W6G5_ZIZJJ</name>
<protein>
    <recommendedName>
        <fullName evidence="5">Transmembrane protein</fullName>
    </recommendedName>
</protein>
<feature type="transmembrane region" description="Helical" evidence="2">
    <location>
        <begin position="283"/>
        <end position="309"/>
    </location>
</feature>
<keyword evidence="2" id="KW-0812">Transmembrane</keyword>
<gene>
    <name evidence="3" type="ORF">FEM48_Zijuj01G0321600</name>
</gene>
<dbReference type="EMBL" id="JAEACU010000001">
    <property type="protein sequence ID" value="KAH7547549.1"/>
    <property type="molecule type" value="Genomic_DNA"/>
</dbReference>
<sequence length="363" mass="40951">MKLVNEGVATQPTVRVFKLSRPCLTCPSPLLLSPRMAEINNKTHHQSSKSRTTPYFLRCFGFSRKVPNKKIRFFSVTVRSEDAKKKKKTWWFSWSRLHLKNSTIKTVPVDTTTAVSEKPITVLPPDSKVQPSKSKSKSKKDKLITLKPKVPTNQYSRPPSEIEVVIAANPDQAPNIEKPLQIRYSPAGKHSCLRRLNSSNDDDDNNTMCQKRLSFGRKIEALRTGFGKTRSPEVHNSPRSSPSPPKLTRLKGVGTVSTKKIKSDPRKNVGPTIKYDSVVGMSVIMVTLVILLLWGRLCAILCTSAWFYFVPRLRSVMANDNRVLVETTPTTKKNPETVDFNSGEYKKKVVLEGFLERTRRSPS</sequence>
<dbReference type="PANTHER" id="PTHR34379">
    <property type="entry name" value="OS07G0553800 PROTEIN"/>
    <property type="match status" value="1"/>
</dbReference>
<evidence type="ECO:0000256" key="2">
    <source>
        <dbReference type="SAM" id="Phobius"/>
    </source>
</evidence>
<evidence type="ECO:0000313" key="4">
    <source>
        <dbReference type="Proteomes" id="UP000813462"/>
    </source>
</evidence>
<dbReference type="InterPro" id="IPR040411">
    <property type="entry name" value="At5g23160-like"/>
</dbReference>
<evidence type="ECO:0000256" key="1">
    <source>
        <dbReference type="SAM" id="MobiDB-lite"/>
    </source>
</evidence>
<feature type="region of interest" description="Disordered" evidence="1">
    <location>
        <begin position="226"/>
        <end position="265"/>
    </location>
</feature>
<dbReference type="PANTHER" id="PTHR34379:SF3">
    <property type="entry name" value="PROTEIN, PUTATIVE-RELATED"/>
    <property type="match status" value="1"/>
</dbReference>
<reference evidence="3" key="1">
    <citation type="journal article" date="2021" name="Front. Plant Sci.">
        <title>Chromosome-Scale Genome Assembly for Chinese Sour Jujube and Insights Into Its Genome Evolution and Domestication Signature.</title>
        <authorList>
            <person name="Shen L.-Y."/>
            <person name="Luo H."/>
            <person name="Wang X.-L."/>
            <person name="Wang X.-M."/>
            <person name="Qiu X.-J."/>
            <person name="Liu H."/>
            <person name="Zhou S.-S."/>
            <person name="Jia K.-H."/>
            <person name="Nie S."/>
            <person name="Bao Y.-T."/>
            <person name="Zhang R.-G."/>
            <person name="Yun Q.-Z."/>
            <person name="Chai Y.-H."/>
            <person name="Lu J.-Y."/>
            <person name="Li Y."/>
            <person name="Zhao S.-W."/>
            <person name="Mao J.-F."/>
            <person name="Jia S.-G."/>
            <person name="Mao Y.-M."/>
        </authorList>
    </citation>
    <scope>NUCLEOTIDE SEQUENCE</scope>
    <source>
        <strain evidence="3">AT0</strain>
        <tissue evidence="3">Leaf</tissue>
    </source>
</reference>
<evidence type="ECO:0000313" key="3">
    <source>
        <dbReference type="EMBL" id="KAH7547549.1"/>
    </source>
</evidence>
<proteinExistence type="predicted"/>
<dbReference type="Proteomes" id="UP000813462">
    <property type="component" value="Unassembled WGS sequence"/>
</dbReference>
<keyword evidence="2" id="KW-0472">Membrane</keyword>
<accession>A0A978W6G5</accession>
<organism evidence="3 4">
    <name type="scientific">Ziziphus jujuba var. spinosa</name>
    <dbReference type="NCBI Taxonomy" id="714518"/>
    <lineage>
        <taxon>Eukaryota</taxon>
        <taxon>Viridiplantae</taxon>
        <taxon>Streptophyta</taxon>
        <taxon>Embryophyta</taxon>
        <taxon>Tracheophyta</taxon>
        <taxon>Spermatophyta</taxon>
        <taxon>Magnoliopsida</taxon>
        <taxon>eudicotyledons</taxon>
        <taxon>Gunneridae</taxon>
        <taxon>Pentapetalae</taxon>
        <taxon>rosids</taxon>
        <taxon>fabids</taxon>
        <taxon>Rosales</taxon>
        <taxon>Rhamnaceae</taxon>
        <taxon>Paliureae</taxon>
        <taxon>Ziziphus</taxon>
    </lineage>
</organism>
<evidence type="ECO:0008006" key="5">
    <source>
        <dbReference type="Google" id="ProtNLM"/>
    </source>
</evidence>
<dbReference type="AlphaFoldDB" id="A0A978W6G5"/>
<comment type="caution">
    <text evidence="3">The sequence shown here is derived from an EMBL/GenBank/DDBJ whole genome shotgun (WGS) entry which is preliminary data.</text>
</comment>
<dbReference type="OrthoDB" id="1886721at2759"/>
<feature type="compositionally biased region" description="Low complexity" evidence="1">
    <location>
        <begin position="124"/>
        <end position="133"/>
    </location>
</feature>